<reference evidence="4" key="1">
    <citation type="submission" date="2019-08" db="EMBL/GenBank/DDBJ databases">
        <authorList>
            <person name="Kucharzyk K."/>
            <person name="Murdoch R.W."/>
            <person name="Higgins S."/>
            <person name="Loffler F."/>
        </authorList>
    </citation>
    <scope>NUCLEOTIDE SEQUENCE</scope>
</reference>
<evidence type="ECO:0000256" key="1">
    <source>
        <dbReference type="ARBA" id="ARBA00022801"/>
    </source>
</evidence>
<evidence type="ECO:0000259" key="3">
    <source>
        <dbReference type="Pfam" id="PF00150"/>
    </source>
</evidence>
<gene>
    <name evidence="4" type="ORF">SDC9_119285</name>
</gene>
<dbReference type="AlphaFoldDB" id="A0A645C3T2"/>
<protein>
    <recommendedName>
        <fullName evidence="3">Glycoside hydrolase family 5 domain-containing protein</fullName>
    </recommendedName>
</protein>
<dbReference type="InterPro" id="IPR017853">
    <property type="entry name" value="GH"/>
</dbReference>
<dbReference type="GO" id="GO:0000272">
    <property type="term" value="P:polysaccharide catabolic process"/>
    <property type="evidence" value="ECO:0007669"/>
    <property type="project" value="InterPro"/>
</dbReference>
<dbReference type="Pfam" id="PF00150">
    <property type="entry name" value="Cellulase"/>
    <property type="match status" value="1"/>
</dbReference>
<dbReference type="InterPro" id="IPR051923">
    <property type="entry name" value="Glycosyl_Hydrolase_39"/>
</dbReference>
<dbReference type="Gene3D" id="3.20.20.80">
    <property type="entry name" value="Glycosidases"/>
    <property type="match status" value="1"/>
</dbReference>
<accession>A0A645C3T2</accession>
<keyword evidence="1" id="KW-0378">Hydrolase</keyword>
<feature type="domain" description="Glycoside hydrolase family 5" evidence="3">
    <location>
        <begin position="36"/>
        <end position="209"/>
    </location>
</feature>
<dbReference type="EMBL" id="VSSQ01024671">
    <property type="protein sequence ID" value="MPM72312.1"/>
    <property type="molecule type" value="Genomic_DNA"/>
</dbReference>
<dbReference type="PANTHER" id="PTHR12631:SF10">
    <property type="entry name" value="BETA-XYLOSIDASE-LIKE PROTEIN-RELATED"/>
    <property type="match status" value="1"/>
</dbReference>
<sequence>MDQTVGLFEDQGIETQTILCYCAPWAALNKEHGGRSEPEPEAWAEFCRKMAEHYRGRIRFYEVWNEPDLTGFARFDSKAYAGMMKSAYQAIKAVDPQAQVMTGGYATLNDHPSLSDPLFQEKTLVLGRGGYDIHAYHEHGPFMHFYRMMTNRFLPMRERAGVKAPWWANETALTSAGNNERPQAEALYKKLIFAWANGAIGYTWYDLRNDGYNPTDGEHNYGMITKDFYPKAVYPAYNALVQVFRGKEFVKALPLGELHWGFLFQGDGEFIVGSWSESGVTLPALLLTDARSVEKIDLMGNVSEHPINNGQVVLEPAITPFSLRFKGAGKVEFAGNLITPSSAASVIPNEDWSINVETANPSQRPAKFDLTLRAPKGILPQTQERSVKIPAGGHRNETFHFKVSPGFKSSPAEKQAVIILA</sequence>
<organism evidence="4">
    <name type="scientific">bioreactor metagenome</name>
    <dbReference type="NCBI Taxonomy" id="1076179"/>
    <lineage>
        <taxon>unclassified sequences</taxon>
        <taxon>metagenomes</taxon>
        <taxon>ecological metagenomes</taxon>
    </lineage>
</organism>
<evidence type="ECO:0000256" key="2">
    <source>
        <dbReference type="ARBA" id="ARBA00023295"/>
    </source>
</evidence>
<dbReference type="InterPro" id="IPR001547">
    <property type="entry name" value="Glyco_hydro_5"/>
</dbReference>
<dbReference type="SUPFAM" id="SSF51445">
    <property type="entry name" value="(Trans)glycosidases"/>
    <property type="match status" value="1"/>
</dbReference>
<name>A0A645C3T2_9ZZZZ</name>
<keyword evidence="2" id="KW-0326">Glycosidase</keyword>
<proteinExistence type="predicted"/>
<dbReference type="GO" id="GO:0004553">
    <property type="term" value="F:hydrolase activity, hydrolyzing O-glycosyl compounds"/>
    <property type="evidence" value="ECO:0007669"/>
    <property type="project" value="InterPro"/>
</dbReference>
<dbReference type="PANTHER" id="PTHR12631">
    <property type="entry name" value="ALPHA-L-IDURONIDASE"/>
    <property type="match status" value="1"/>
</dbReference>
<comment type="caution">
    <text evidence="4">The sequence shown here is derived from an EMBL/GenBank/DDBJ whole genome shotgun (WGS) entry which is preliminary data.</text>
</comment>
<evidence type="ECO:0000313" key="4">
    <source>
        <dbReference type="EMBL" id="MPM72312.1"/>
    </source>
</evidence>